<dbReference type="InterPro" id="IPR047746">
    <property type="entry name" value="Dae2/Tae2-like"/>
</dbReference>
<evidence type="ECO:0000313" key="1">
    <source>
        <dbReference type="EMBL" id="XBS89259.1"/>
    </source>
</evidence>
<protein>
    <submittedName>
        <fullName evidence="1">BPSL0067 family protein</fullName>
    </submittedName>
</protein>
<dbReference type="EMBL" id="CP157948">
    <property type="protein sequence ID" value="XBS89259.1"/>
    <property type="molecule type" value="Genomic_DNA"/>
</dbReference>
<reference evidence="1" key="1">
    <citation type="submission" date="2024-06" db="EMBL/GenBank/DDBJ databases">
        <authorList>
            <person name="Sun Y."/>
        </authorList>
    </citation>
    <scope>NUCLEOTIDE SEQUENCE</scope>
    <source>
        <strain evidence="1">IGA1.0</strain>
    </source>
</reference>
<gene>
    <name evidence="1" type="ORF">ABNK63_12775</name>
</gene>
<dbReference type="AlphaFoldDB" id="A0AAU7QI07"/>
<sequence>MPYLMNVEEASVYGKRKFVNTKGHTECVEFVRQVTAAPQTSLWIRGRLVKSIKPGELARGTAIATFDDHAKYPTDSSGRHAAIYLSHDSRGIVVLDQWNSQGEVLQRVIRFHRPPGTKRSNDGDSFYVIE</sequence>
<name>A0AAU7QI07_9GAMM</name>
<dbReference type="RefSeq" id="WP_007805663.1">
    <property type="nucleotide sequence ID" value="NZ_CP157948.1"/>
</dbReference>
<organism evidence="1">
    <name type="scientific">Rhodanobacter sp. IGA1.0</name>
    <dbReference type="NCBI Taxonomy" id="3158582"/>
    <lineage>
        <taxon>Bacteria</taxon>
        <taxon>Pseudomonadati</taxon>
        <taxon>Pseudomonadota</taxon>
        <taxon>Gammaproteobacteria</taxon>
        <taxon>Lysobacterales</taxon>
        <taxon>Rhodanobacteraceae</taxon>
        <taxon>Rhodanobacter</taxon>
    </lineage>
</organism>
<dbReference type="NCBIfam" id="NF033857">
    <property type="entry name" value="BPSL0067_fam"/>
    <property type="match status" value="1"/>
</dbReference>
<accession>A0AAU7QI07</accession>
<proteinExistence type="predicted"/>